<dbReference type="RefSeq" id="WP_139305963.1">
    <property type="nucleotide sequence ID" value="NZ_FNNA01000002.1"/>
</dbReference>
<keyword evidence="3" id="KW-1185">Reference proteome</keyword>
<evidence type="ECO:0000256" key="1">
    <source>
        <dbReference type="SAM" id="SignalP"/>
    </source>
</evidence>
<reference evidence="3" key="1">
    <citation type="submission" date="2016-10" db="EMBL/GenBank/DDBJ databases">
        <authorList>
            <person name="Varghese N."/>
            <person name="Submissions S."/>
        </authorList>
    </citation>
    <scope>NUCLEOTIDE SEQUENCE [LARGE SCALE GENOMIC DNA]</scope>
    <source>
        <strain evidence="3">DSM 29303</strain>
    </source>
</reference>
<accession>A0A1H2XGA2</accession>
<dbReference type="EMBL" id="FNNA01000002">
    <property type="protein sequence ID" value="SDW91748.1"/>
    <property type="molecule type" value="Genomic_DNA"/>
</dbReference>
<evidence type="ECO:0008006" key="4">
    <source>
        <dbReference type="Google" id="ProtNLM"/>
    </source>
</evidence>
<keyword evidence="1" id="KW-0732">Signal</keyword>
<name>A0A1H2XGA2_9RHOB</name>
<organism evidence="2 3">
    <name type="scientific">Paracoccus sanguinis</name>
    <dbReference type="NCBI Taxonomy" id="1545044"/>
    <lineage>
        <taxon>Bacteria</taxon>
        <taxon>Pseudomonadati</taxon>
        <taxon>Pseudomonadota</taxon>
        <taxon>Alphaproteobacteria</taxon>
        <taxon>Rhodobacterales</taxon>
        <taxon>Paracoccaceae</taxon>
        <taxon>Paracoccus</taxon>
    </lineage>
</organism>
<dbReference type="STRING" id="1545044.SAMN05444276_102493"/>
<gene>
    <name evidence="2" type="ORF">SAMN05444276_102493</name>
</gene>
<evidence type="ECO:0000313" key="3">
    <source>
        <dbReference type="Proteomes" id="UP000182944"/>
    </source>
</evidence>
<feature type="chain" id="PRO_5010256330" description="Lipoprotein" evidence="1">
    <location>
        <begin position="18"/>
        <end position="107"/>
    </location>
</feature>
<dbReference type="AlphaFoldDB" id="A0A1H2XGA2"/>
<feature type="signal peptide" evidence="1">
    <location>
        <begin position="1"/>
        <end position="17"/>
    </location>
</feature>
<protein>
    <recommendedName>
        <fullName evidence="4">Lipoprotein</fullName>
    </recommendedName>
</protein>
<sequence length="107" mass="10477">MIRLALLTALIAGCTPAAPTGERVEVWTPAGSVQCEPGSGISAAEAAARLVAAGVTPAGPARTAQDGMMRPAVCGGGDGRVWVIGIAAGDLARARAAGFAPLDELPG</sequence>
<proteinExistence type="predicted"/>
<dbReference type="Proteomes" id="UP000182944">
    <property type="component" value="Unassembled WGS sequence"/>
</dbReference>
<evidence type="ECO:0000313" key="2">
    <source>
        <dbReference type="EMBL" id="SDW91748.1"/>
    </source>
</evidence>